<evidence type="ECO:0000313" key="3">
    <source>
        <dbReference type="EMBL" id="CAE7469286.1"/>
    </source>
</evidence>
<sequence length="526" mass="58468">MVAQFNEFDQSLQQVNSSLETFVQQAMKPGQGVQGLSDGLAEQLKLAQDRILVKEGCRLREAAQQIAREDAPHSAVARFNRNLEFNIATPLKDHLANHEKLRKQLEKREVCLAALKEALRQVELCDTHALQDADLRRKLAKSEFQASKETFERINRSVFEWLYTLEEHRDDILDSCLQTLKHLQYDFLASAAHAISDVLPERMAFRRMTEMMPECLEAHVQHELRSTQECPEDGDESFSLRLVERLAREGKERPGAAPESAPSSQPVDPLSLSSLLSHGFEEGPARRALRQTGNDTQAAMELLLGNDDVESVRAVAAWRAQLERVLRPTSRTKSAKFARLMLVPFDYRPGPPWDELCLIIGREFRNLRPGEPETLPPAQPSYELFFRRPAEMPALERRALELCLRQGGRALDLGAGVSYPDCRQPCVGTAAARLADSWLGVVARCRGGDEGAWPGISRGFVLESADLNKVRHHADADEHGRSGWHHRTLPAAAAAAPAKLDADGAAVAGSIATRVAGRQPSVEKDA</sequence>
<dbReference type="Pfam" id="PF22562">
    <property type="entry name" value="UBA_7"/>
    <property type="match status" value="1"/>
</dbReference>
<dbReference type="SUPFAM" id="SSF46934">
    <property type="entry name" value="UBA-like"/>
    <property type="match status" value="1"/>
</dbReference>
<keyword evidence="4" id="KW-1185">Reference proteome</keyword>
<dbReference type="InterPro" id="IPR015940">
    <property type="entry name" value="UBA"/>
</dbReference>
<protein>
    <recommendedName>
        <fullName evidence="2">UBA domain-containing protein</fullName>
    </recommendedName>
</protein>
<dbReference type="EMBL" id="CAJNIZ010023447">
    <property type="protein sequence ID" value="CAE7469286.1"/>
    <property type="molecule type" value="Genomic_DNA"/>
</dbReference>
<evidence type="ECO:0000313" key="4">
    <source>
        <dbReference type="Proteomes" id="UP000649617"/>
    </source>
</evidence>
<dbReference type="PROSITE" id="PS50030">
    <property type="entry name" value="UBA"/>
    <property type="match status" value="1"/>
</dbReference>
<dbReference type="AlphaFoldDB" id="A0A812SD39"/>
<proteinExistence type="predicted"/>
<gene>
    <name evidence="3" type="ORF">SPIL2461_LOCUS11859</name>
</gene>
<reference evidence="3" key="1">
    <citation type="submission" date="2021-02" db="EMBL/GenBank/DDBJ databases">
        <authorList>
            <person name="Dougan E. K."/>
            <person name="Rhodes N."/>
            <person name="Thang M."/>
            <person name="Chan C."/>
        </authorList>
    </citation>
    <scope>NUCLEOTIDE SEQUENCE</scope>
</reference>
<dbReference type="Gene3D" id="1.10.8.10">
    <property type="entry name" value="DNA helicase RuvA subunit, C-terminal domain"/>
    <property type="match status" value="1"/>
</dbReference>
<organism evidence="3 4">
    <name type="scientific">Symbiodinium pilosum</name>
    <name type="common">Dinoflagellate</name>
    <dbReference type="NCBI Taxonomy" id="2952"/>
    <lineage>
        <taxon>Eukaryota</taxon>
        <taxon>Sar</taxon>
        <taxon>Alveolata</taxon>
        <taxon>Dinophyceae</taxon>
        <taxon>Suessiales</taxon>
        <taxon>Symbiodiniaceae</taxon>
        <taxon>Symbiodinium</taxon>
    </lineage>
</organism>
<feature type="domain" description="UBA" evidence="2">
    <location>
        <begin position="266"/>
        <end position="306"/>
    </location>
</feature>
<name>A0A812SD39_SYMPI</name>
<dbReference type="SMART" id="SM00165">
    <property type="entry name" value="UBA"/>
    <property type="match status" value="1"/>
</dbReference>
<evidence type="ECO:0000256" key="1">
    <source>
        <dbReference type="SAM" id="MobiDB-lite"/>
    </source>
</evidence>
<dbReference type="InterPro" id="IPR009060">
    <property type="entry name" value="UBA-like_sf"/>
</dbReference>
<dbReference type="SUPFAM" id="SSF103657">
    <property type="entry name" value="BAR/IMD domain-like"/>
    <property type="match status" value="1"/>
</dbReference>
<dbReference type="InterPro" id="IPR027267">
    <property type="entry name" value="AH/BAR_dom_sf"/>
</dbReference>
<accession>A0A812SD39</accession>
<evidence type="ECO:0000259" key="2">
    <source>
        <dbReference type="PROSITE" id="PS50030"/>
    </source>
</evidence>
<dbReference type="Proteomes" id="UP000649617">
    <property type="component" value="Unassembled WGS sequence"/>
</dbReference>
<dbReference type="Gene3D" id="1.20.1270.60">
    <property type="entry name" value="Arfaptin homology (AH) domain/BAR domain"/>
    <property type="match status" value="1"/>
</dbReference>
<comment type="caution">
    <text evidence="3">The sequence shown here is derived from an EMBL/GenBank/DDBJ whole genome shotgun (WGS) entry which is preliminary data.</text>
</comment>
<feature type="region of interest" description="Disordered" evidence="1">
    <location>
        <begin position="249"/>
        <end position="275"/>
    </location>
</feature>
<dbReference type="OrthoDB" id="409563at2759"/>